<comment type="caution">
    <text evidence="2">The sequence shown here is derived from an EMBL/GenBank/DDBJ whole genome shotgun (WGS) entry which is preliminary data.</text>
</comment>
<proteinExistence type="predicted"/>
<protein>
    <submittedName>
        <fullName evidence="2">Uncharacterized protein</fullName>
    </submittedName>
</protein>
<name>A0A9P0MGF4_ACAOB</name>
<dbReference type="Pfam" id="PF24664">
    <property type="entry name" value="Monjiviricetes_fusion"/>
    <property type="match status" value="1"/>
</dbReference>
<feature type="compositionally biased region" description="Low complexity" evidence="1">
    <location>
        <begin position="135"/>
        <end position="147"/>
    </location>
</feature>
<feature type="compositionally biased region" description="Acidic residues" evidence="1">
    <location>
        <begin position="307"/>
        <end position="320"/>
    </location>
</feature>
<keyword evidence="3" id="KW-1185">Reference proteome</keyword>
<feature type="region of interest" description="Disordered" evidence="1">
    <location>
        <begin position="1"/>
        <end position="21"/>
    </location>
</feature>
<dbReference type="EMBL" id="CAKOFQ010008163">
    <property type="protein sequence ID" value="CAH2012290.1"/>
    <property type="molecule type" value="Genomic_DNA"/>
</dbReference>
<organism evidence="2 3">
    <name type="scientific">Acanthoscelides obtectus</name>
    <name type="common">Bean weevil</name>
    <name type="synonym">Bruchus obtectus</name>
    <dbReference type="NCBI Taxonomy" id="200917"/>
    <lineage>
        <taxon>Eukaryota</taxon>
        <taxon>Metazoa</taxon>
        <taxon>Ecdysozoa</taxon>
        <taxon>Arthropoda</taxon>
        <taxon>Hexapoda</taxon>
        <taxon>Insecta</taxon>
        <taxon>Pterygota</taxon>
        <taxon>Neoptera</taxon>
        <taxon>Endopterygota</taxon>
        <taxon>Coleoptera</taxon>
        <taxon>Polyphaga</taxon>
        <taxon>Cucujiformia</taxon>
        <taxon>Chrysomeloidea</taxon>
        <taxon>Chrysomelidae</taxon>
        <taxon>Bruchinae</taxon>
        <taxon>Bruchini</taxon>
        <taxon>Acanthoscelides</taxon>
    </lineage>
</organism>
<evidence type="ECO:0000313" key="2">
    <source>
        <dbReference type="EMBL" id="CAH2012290.1"/>
    </source>
</evidence>
<sequence>MHPLWMNKPATEAPSCRGLQEESGLISADAKEIEKRSLRAEADTVSYGSTFQKFVPIETHLRNPTQVTTVPVVNRRQLQSCENADSQGTGAAIPAKKSKSVATRGTSTHLPTGHQESSTTSLDVLAQQTTDPTFSKSNAATSSASQSNPKRTIDFQKSSLEEAYNTKGPSLLRLSETIEIPAFHGSDLSIPVDSRHPPVSPIPLNDTYVGDAWADPPALAEVAESAGESIREENSSGSTESTSYLPVDETSFYATPSSPSEEECVEEDGKLGSFETSISPRRIAKNREDEDGDTPPSPIDHKREEDRDLETELLPAEEEPTGQQTHQELARRHTRSQGPVPDLPWMFGLLVILAASMQLLEADIIAYDCKDDSVELTKVSLLKVKPCLDPRKAEETKPWDIQLVQKRQYVGVHVYTCLITVQQTIQHCGMHSHSSTVAGGLGKYVLDLSDSECRKAQRFQHLDLRAIGAGMVSQLTKNGTTEISTTLQGQLDTEGRCEGVTFTVGEVVYKNVVVSGAITIKLSDYDTVANVELNTIHLRSGTICPFNDGACFDDLSGIALWESHYEDQCTNKGVDVLYEGNATLLTLRKDPLIQYVIVETDDTVFALKLTKPEDLCHQHAWQTEQNRLLVIFRDSIGFYFRKSTKIAQNTDMMAHVLSKLLYLEIAVKRYMADIVYDAIVKRCQLREKILQNRITMALQAPDLIGNLIKETTGYVGRVMGEVLYIAKCKPIVVEIRKSQKCYQELPVTYNNETWYRTPISHILVQHGKEVDCQPLLPANFQLEGTWIEISPALKRTSSVMELDANEERTPSL</sequence>
<dbReference type="AlphaFoldDB" id="A0A9P0MGF4"/>
<accession>A0A9P0MGF4</accession>
<feature type="compositionally biased region" description="Polar residues" evidence="1">
    <location>
        <begin position="100"/>
        <end position="122"/>
    </location>
</feature>
<feature type="region of interest" description="Disordered" evidence="1">
    <location>
        <begin position="132"/>
        <end position="151"/>
    </location>
</feature>
<evidence type="ECO:0000313" key="3">
    <source>
        <dbReference type="Proteomes" id="UP001152888"/>
    </source>
</evidence>
<feature type="region of interest" description="Disordered" evidence="1">
    <location>
        <begin position="223"/>
        <end position="337"/>
    </location>
</feature>
<dbReference type="Proteomes" id="UP001152888">
    <property type="component" value="Unassembled WGS sequence"/>
</dbReference>
<dbReference type="OrthoDB" id="6765476at2759"/>
<reference evidence="2" key="1">
    <citation type="submission" date="2022-03" db="EMBL/GenBank/DDBJ databases">
        <authorList>
            <person name="Sayadi A."/>
        </authorList>
    </citation>
    <scope>NUCLEOTIDE SEQUENCE</scope>
</reference>
<feature type="region of interest" description="Disordered" evidence="1">
    <location>
        <begin position="82"/>
        <end position="122"/>
    </location>
</feature>
<evidence type="ECO:0000256" key="1">
    <source>
        <dbReference type="SAM" id="MobiDB-lite"/>
    </source>
</evidence>
<gene>
    <name evidence="2" type="ORF">ACAOBT_LOCUS32745</name>
</gene>